<evidence type="ECO:0000256" key="3">
    <source>
        <dbReference type="ARBA" id="ARBA00022676"/>
    </source>
</evidence>
<dbReference type="GO" id="GO:0044205">
    <property type="term" value="P:'de novo' UMP biosynthetic process"/>
    <property type="evidence" value="ECO:0007669"/>
    <property type="project" value="UniProtKB-UniPathway"/>
</dbReference>
<protein>
    <recommendedName>
        <fullName evidence="2">orotate phosphoribosyltransferase</fullName>
        <ecNumber evidence="2">2.4.2.10</ecNumber>
    </recommendedName>
</protein>
<dbReference type="PANTHER" id="PTHR19278:SF9">
    <property type="entry name" value="URIDINE 5'-MONOPHOSPHATE SYNTHASE"/>
    <property type="match status" value="1"/>
</dbReference>
<dbReference type="NCBIfam" id="TIGR00336">
    <property type="entry name" value="pyrE"/>
    <property type="match status" value="1"/>
</dbReference>
<proteinExistence type="inferred from homology"/>
<dbReference type="PANTHER" id="PTHR19278">
    <property type="entry name" value="OROTATE PHOSPHORIBOSYLTRANSFERASE"/>
    <property type="match status" value="1"/>
</dbReference>
<dbReference type="InterPro" id="IPR023031">
    <property type="entry name" value="OPRT"/>
</dbReference>
<dbReference type="EMBL" id="CAADRM010000089">
    <property type="protein sequence ID" value="VFU14248.1"/>
    <property type="molecule type" value="Genomic_DNA"/>
</dbReference>
<dbReference type="AlphaFoldDB" id="A0A485M025"/>
<dbReference type="CDD" id="cd06223">
    <property type="entry name" value="PRTases_typeI"/>
    <property type="match status" value="1"/>
</dbReference>
<dbReference type="Gene3D" id="3.40.50.2020">
    <property type="match status" value="1"/>
</dbReference>
<gene>
    <name evidence="7" type="primary">pyrE</name>
    <name evidence="7" type="ORF">SCFA_270027</name>
</gene>
<keyword evidence="4 7" id="KW-0808">Transferase</keyword>
<dbReference type="UniPathway" id="UPA00070">
    <property type="reaction ID" value="UER00119"/>
</dbReference>
<evidence type="ECO:0000256" key="4">
    <source>
        <dbReference type="ARBA" id="ARBA00022679"/>
    </source>
</evidence>
<evidence type="ECO:0000256" key="6">
    <source>
        <dbReference type="ARBA" id="ARBA00022975"/>
    </source>
</evidence>
<dbReference type="InterPro" id="IPR000836">
    <property type="entry name" value="PRTase_dom"/>
</dbReference>
<dbReference type="GO" id="GO:0004588">
    <property type="term" value="F:orotate phosphoribosyltransferase activity"/>
    <property type="evidence" value="ECO:0007669"/>
    <property type="project" value="UniProtKB-EC"/>
</dbReference>
<comment type="pathway">
    <text evidence="1">Pyrimidine metabolism; UMP biosynthesis via de novo pathway; UMP from orotate: step 1/2.</text>
</comment>
<keyword evidence="6" id="KW-0665">Pyrimidine biosynthesis</keyword>
<keyword evidence="5" id="KW-0460">Magnesium</keyword>
<keyword evidence="3 7" id="KW-0328">Glycosyltransferase</keyword>
<sequence length="177" mass="19398">MNKREELLEIIRRDAVRFGKFILASGKESDLYVDLRKVTLQPRSALLIGSIIFELIKDRPVDAVGGMSIGADPIATAASLVAYQNGREIVAFLVRKEKKEHGTKNLVEGPIRPGLRAVIVEDVITTGSSTIAAIRNAEEVGLKVELVIGILDRMEGGKPAIESLGYEVRTIFTREDL</sequence>
<name>A0A485M025_9ZZZZ</name>
<evidence type="ECO:0000256" key="1">
    <source>
        <dbReference type="ARBA" id="ARBA00004889"/>
    </source>
</evidence>
<accession>A0A485M025</accession>
<dbReference type="GO" id="GO:0019856">
    <property type="term" value="P:pyrimidine nucleobase biosynthetic process"/>
    <property type="evidence" value="ECO:0007669"/>
    <property type="project" value="TreeGrafter"/>
</dbReference>
<dbReference type="FunFam" id="3.40.50.2020:FF:000029">
    <property type="entry name" value="Orotate phosphoribosyltransferase"/>
    <property type="match status" value="1"/>
</dbReference>
<dbReference type="InterPro" id="IPR004467">
    <property type="entry name" value="Or_phspho_trans_dom"/>
</dbReference>
<evidence type="ECO:0000256" key="5">
    <source>
        <dbReference type="ARBA" id="ARBA00022842"/>
    </source>
</evidence>
<dbReference type="SUPFAM" id="SSF53271">
    <property type="entry name" value="PRTase-like"/>
    <property type="match status" value="1"/>
</dbReference>
<dbReference type="EC" id="2.4.2.10" evidence="2"/>
<dbReference type="HAMAP" id="MF_01208">
    <property type="entry name" value="PyrE"/>
    <property type="match status" value="1"/>
</dbReference>
<evidence type="ECO:0000256" key="2">
    <source>
        <dbReference type="ARBA" id="ARBA00011971"/>
    </source>
</evidence>
<reference evidence="7" key="1">
    <citation type="submission" date="2019-03" db="EMBL/GenBank/DDBJ databases">
        <authorList>
            <person name="Hao L."/>
        </authorList>
    </citation>
    <scope>NUCLEOTIDE SEQUENCE</scope>
</reference>
<evidence type="ECO:0000313" key="7">
    <source>
        <dbReference type="EMBL" id="VFU14248.1"/>
    </source>
</evidence>
<dbReference type="InterPro" id="IPR029057">
    <property type="entry name" value="PRTase-like"/>
</dbReference>
<organism evidence="7">
    <name type="scientific">anaerobic digester metagenome</name>
    <dbReference type="NCBI Taxonomy" id="1263854"/>
    <lineage>
        <taxon>unclassified sequences</taxon>
        <taxon>metagenomes</taxon>
        <taxon>ecological metagenomes</taxon>
    </lineage>
</organism>